<evidence type="ECO:0000313" key="1">
    <source>
        <dbReference type="EMBL" id="JAD87563.1"/>
    </source>
</evidence>
<accession>A0A0A9DLM1</accession>
<organism evidence="1">
    <name type="scientific">Arundo donax</name>
    <name type="common">Giant reed</name>
    <name type="synonym">Donax arundinaceus</name>
    <dbReference type="NCBI Taxonomy" id="35708"/>
    <lineage>
        <taxon>Eukaryota</taxon>
        <taxon>Viridiplantae</taxon>
        <taxon>Streptophyta</taxon>
        <taxon>Embryophyta</taxon>
        <taxon>Tracheophyta</taxon>
        <taxon>Spermatophyta</taxon>
        <taxon>Magnoliopsida</taxon>
        <taxon>Liliopsida</taxon>
        <taxon>Poales</taxon>
        <taxon>Poaceae</taxon>
        <taxon>PACMAD clade</taxon>
        <taxon>Arundinoideae</taxon>
        <taxon>Arundineae</taxon>
        <taxon>Arundo</taxon>
    </lineage>
</organism>
<sequence length="80" mass="9446">MMKSISHLSIHSYAEVIIENTIKARHSLRQLSLSSAIIIKCTLSEMPKGVREVQFFFFFFPTFRHRNNNMPTVRRQHNEP</sequence>
<reference evidence="1" key="1">
    <citation type="submission" date="2014-09" db="EMBL/GenBank/DDBJ databases">
        <authorList>
            <person name="Magalhaes I.L.F."/>
            <person name="Oliveira U."/>
            <person name="Santos F.R."/>
            <person name="Vidigal T.H.D.A."/>
            <person name="Brescovit A.D."/>
            <person name="Santos A.J."/>
        </authorList>
    </citation>
    <scope>NUCLEOTIDE SEQUENCE</scope>
    <source>
        <tissue evidence="1">Shoot tissue taken approximately 20 cm above the soil surface</tissue>
    </source>
</reference>
<name>A0A0A9DLM1_ARUDO</name>
<protein>
    <submittedName>
        <fullName evidence="1">Uncharacterized protein</fullName>
    </submittedName>
</protein>
<dbReference type="EMBL" id="GBRH01210332">
    <property type="protein sequence ID" value="JAD87563.1"/>
    <property type="molecule type" value="Transcribed_RNA"/>
</dbReference>
<proteinExistence type="predicted"/>
<reference evidence="1" key="2">
    <citation type="journal article" date="2015" name="Data Brief">
        <title>Shoot transcriptome of the giant reed, Arundo donax.</title>
        <authorList>
            <person name="Barrero R.A."/>
            <person name="Guerrero F.D."/>
            <person name="Moolhuijzen P."/>
            <person name="Goolsby J.A."/>
            <person name="Tidwell J."/>
            <person name="Bellgard S.E."/>
            <person name="Bellgard M.I."/>
        </authorList>
    </citation>
    <scope>NUCLEOTIDE SEQUENCE</scope>
    <source>
        <tissue evidence="1">Shoot tissue taken approximately 20 cm above the soil surface</tissue>
    </source>
</reference>
<dbReference type="AlphaFoldDB" id="A0A0A9DLM1"/>